<sequence>MKKYFFLLMMSFVSIITNAQTSKLLMNDAKSYIGKIDDKAKMNVGFYSVFLDKDSPETYKVNGYSDVEGTKADFSGTIIFNSEKTKNSKDESKIYDLKFSEKGTGKHNGIFFGELSIKESLDKNQLKFEGTWTNYGNTMKFPVYFNN</sequence>
<proteinExistence type="predicted"/>
<name>A0A4V6QBR6_9FLAO</name>
<organism evidence="2 3">
    <name type="scientific">Epilithonimonas xixisoli</name>
    <dbReference type="NCBI Taxonomy" id="1476462"/>
    <lineage>
        <taxon>Bacteria</taxon>
        <taxon>Pseudomonadati</taxon>
        <taxon>Bacteroidota</taxon>
        <taxon>Flavobacteriia</taxon>
        <taxon>Flavobacteriales</taxon>
        <taxon>Weeksellaceae</taxon>
        <taxon>Chryseobacterium group</taxon>
        <taxon>Epilithonimonas</taxon>
    </lineage>
</organism>
<dbReference type="AlphaFoldDB" id="A0A4V6QBR6"/>
<feature type="chain" id="PRO_5020531953" evidence="1">
    <location>
        <begin position="20"/>
        <end position="147"/>
    </location>
</feature>
<evidence type="ECO:0000256" key="1">
    <source>
        <dbReference type="SAM" id="SignalP"/>
    </source>
</evidence>
<dbReference type="OrthoDB" id="1253417at2"/>
<evidence type="ECO:0000313" key="2">
    <source>
        <dbReference type="EMBL" id="TDX86081.1"/>
    </source>
</evidence>
<feature type="signal peptide" evidence="1">
    <location>
        <begin position="1"/>
        <end position="19"/>
    </location>
</feature>
<accession>A0A4V6QBR6</accession>
<keyword evidence="1" id="KW-0732">Signal</keyword>
<dbReference type="RefSeq" id="WP_133942722.1">
    <property type="nucleotide sequence ID" value="NZ_SOEO01000001.1"/>
</dbReference>
<protein>
    <submittedName>
        <fullName evidence="2">Uncharacterized protein</fullName>
    </submittedName>
</protein>
<dbReference type="Proteomes" id="UP000295313">
    <property type="component" value="Unassembled WGS sequence"/>
</dbReference>
<evidence type="ECO:0000313" key="3">
    <source>
        <dbReference type="Proteomes" id="UP000295313"/>
    </source>
</evidence>
<gene>
    <name evidence="2" type="ORF">B0I22_0184</name>
</gene>
<comment type="caution">
    <text evidence="2">The sequence shown here is derived from an EMBL/GenBank/DDBJ whole genome shotgun (WGS) entry which is preliminary data.</text>
</comment>
<reference evidence="2 3" key="1">
    <citation type="submission" date="2019-03" db="EMBL/GenBank/DDBJ databases">
        <title>Genomic Encyclopedia of Type Strains, Phase III (KMG-III): the genomes of soil and plant-associated and newly described type strains.</title>
        <authorList>
            <person name="Whitman W."/>
        </authorList>
    </citation>
    <scope>NUCLEOTIDE SEQUENCE [LARGE SCALE GENOMIC DNA]</scope>
    <source>
        <strain evidence="2 3">CGMCC 1.12802</strain>
    </source>
</reference>
<dbReference type="EMBL" id="SOEO01000001">
    <property type="protein sequence ID" value="TDX86081.1"/>
    <property type="molecule type" value="Genomic_DNA"/>
</dbReference>
<keyword evidence="3" id="KW-1185">Reference proteome</keyword>